<evidence type="ECO:0000256" key="1">
    <source>
        <dbReference type="SAM" id="Coils"/>
    </source>
</evidence>
<dbReference type="AlphaFoldDB" id="A0A1H0RTN9"/>
<keyword evidence="1" id="KW-0175">Coiled coil</keyword>
<evidence type="ECO:0000313" key="2">
    <source>
        <dbReference type="EMBL" id="SDP32803.1"/>
    </source>
</evidence>
<name>A0A1H0RTN9_9BACT</name>
<sequence>MDAYNEAHLFTAAVRVLTHTTRQAPSLEDVCTLLEISLESGHALYRSLRKQAIIEGIEDPFSIRLSIGDHRRIEDIPKQEAQKQTLADELRNFKNKKSDIDEKFAALQRSSEKKKLDLAADIEARFKQELKKRTS</sequence>
<keyword evidence="3" id="KW-1185">Reference proteome</keyword>
<protein>
    <submittedName>
        <fullName evidence="2">Uncharacterized protein</fullName>
    </submittedName>
</protein>
<dbReference type="EMBL" id="FNJI01000016">
    <property type="protein sequence ID" value="SDP32803.1"/>
    <property type="molecule type" value="Genomic_DNA"/>
</dbReference>
<dbReference type="Proteomes" id="UP000199073">
    <property type="component" value="Unassembled WGS sequence"/>
</dbReference>
<accession>A0A1H0RTN9</accession>
<organism evidence="2 3">
    <name type="scientific">Desulforhopalus singaporensis</name>
    <dbReference type="NCBI Taxonomy" id="91360"/>
    <lineage>
        <taxon>Bacteria</taxon>
        <taxon>Pseudomonadati</taxon>
        <taxon>Thermodesulfobacteriota</taxon>
        <taxon>Desulfobulbia</taxon>
        <taxon>Desulfobulbales</taxon>
        <taxon>Desulfocapsaceae</taxon>
        <taxon>Desulforhopalus</taxon>
    </lineage>
</organism>
<proteinExistence type="predicted"/>
<gene>
    <name evidence="2" type="ORF">SAMN05660330_02420</name>
</gene>
<evidence type="ECO:0000313" key="3">
    <source>
        <dbReference type="Proteomes" id="UP000199073"/>
    </source>
</evidence>
<feature type="coiled-coil region" evidence="1">
    <location>
        <begin position="76"/>
        <end position="103"/>
    </location>
</feature>
<dbReference type="RefSeq" id="WP_092223157.1">
    <property type="nucleotide sequence ID" value="NZ_FNJI01000016.1"/>
</dbReference>
<reference evidence="2 3" key="1">
    <citation type="submission" date="2016-10" db="EMBL/GenBank/DDBJ databases">
        <authorList>
            <person name="de Groot N.N."/>
        </authorList>
    </citation>
    <scope>NUCLEOTIDE SEQUENCE [LARGE SCALE GENOMIC DNA]</scope>
    <source>
        <strain evidence="2 3">DSM 12130</strain>
    </source>
</reference>
<dbReference type="OrthoDB" id="5420774at2"/>